<dbReference type="EC" id="3.2.1.51" evidence="3"/>
<evidence type="ECO:0000313" key="11">
    <source>
        <dbReference type="Proteomes" id="UP001596106"/>
    </source>
</evidence>
<protein>
    <recommendedName>
        <fullName evidence="3">alpha-L-fucosidase</fullName>
        <ecNumber evidence="3">3.2.1.51</ecNumber>
    </recommendedName>
</protein>
<evidence type="ECO:0000259" key="9">
    <source>
        <dbReference type="Pfam" id="PF01120"/>
    </source>
</evidence>
<dbReference type="InterPro" id="IPR057739">
    <property type="entry name" value="Glyco_hydro_29_N"/>
</dbReference>
<dbReference type="PRINTS" id="PR00741">
    <property type="entry name" value="GLHYDRLASE29"/>
</dbReference>
<dbReference type="Pfam" id="PF00754">
    <property type="entry name" value="F5_F8_type_C"/>
    <property type="match status" value="1"/>
</dbReference>
<accession>A0ABW0IID9</accession>
<dbReference type="Proteomes" id="UP001596106">
    <property type="component" value="Unassembled WGS sequence"/>
</dbReference>
<feature type="signal peptide" evidence="7">
    <location>
        <begin position="1"/>
        <end position="21"/>
    </location>
</feature>
<dbReference type="SUPFAM" id="SSF49785">
    <property type="entry name" value="Galactose-binding domain-like"/>
    <property type="match status" value="1"/>
</dbReference>
<dbReference type="PANTHER" id="PTHR10030">
    <property type="entry name" value="ALPHA-L-FUCOSIDASE"/>
    <property type="match status" value="1"/>
</dbReference>
<proteinExistence type="inferred from homology"/>
<dbReference type="InterPro" id="IPR000933">
    <property type="entry name" value="Glyco_hydro_29"/>
</dbReference>
<evidence type="ECO:0000256" key="3">
    <source>
        <dbReference type="ARBA" id="ARBA00012662"/>
    </source>
</evidence>
<keyword evidence="11" id="KW-1185">Reference proteome</keyword>
<dbReference type="SUPFAM" id="SSF51445">
    <property type="entry name" value="(Trans)glycosidases"/>
    <property type="match status" value="1"/>
</dbReference>
<keyword evidence="4 7" id="KW-0732">Signal</keyword>
<dbReference type="InterPro" id="IPR008979">
    <property type="entry name" value="Galactose-bd-like_sf"/>
</dbReference>
<evidence type="ECO:0000256" key="4">
    <source>
        <dbReference type="ARBA" id="ARBA00022729"/>
    </source>
</evidence>
<evidence type="ECO:0000256" key="1">
    <source>
        <dbReference type="ARBA" id="ARBA00004071"/>
    </source>
</evidence>
<dbReference type="Gene3D" id="2.60.120.260">
    <property type="entry name" value="Galactose-binding domain-like"/>
    <property type="match status" value="1"/>
</dbReference>
<dbReference type="SMART" id="SM00812">
    <property type="entry name" value="Alpha_L_fucos"/>
    <property type="match status" value="1"/>
</dbReference>
<dbReference type="RefSeq" id="WP_379848959.1">
    <property type="nucleotide sequence ID" value="NZ_JBHSMA010000009.1"/>
</dbReference>
<reference evidence="11" key="1">
    <citation type="journal article" date="2019" name="Int. J. Syst. Evol. Microbiol.">
        <title>The Global Catalogue of Microorganisms (GCM) 10K type strain sequencing project: providing services to taxonomists for standard genome sequencing and annotation.</title>
        <authorList>
            <consortium name="The Broad Institute Genomics Platform"/>
            <consortium name="The Broad Institute Genome Sequencing Center for Infectious Disease"/>
            <person name="Wu L."/>
            <person name="Ma J."/>
        </authorList>
    </citation>
    <scope>NUCLEOTIDE SEQUENCE [LARGE SCALE GENOMIC DNA]</scope>
    <source>
        <strain evidence="11">CCUG 55250</strain>
    </source>
</reference>
<comment type="caution">
    <text evidence="10">The sequence shown here is derived from an EMBL/GenBank/DDBJ whole genome shotgun (WGS) entry which is preliminary data.</text>
</comment>
<evidence type="ECO:0000256" key="5">
    <source>
        <dbReference type="ARBA" id="ARBA00022801"/>
    </source>
</evidence>
<comment type="function">
    <text evidence="1">Alpha-L-fucosidase is responsible for hydrolyzing the alpha-1,6-linked fucose joined to the reducing-end N-acetylglucosamine of the carbohydrate moieties of glycoproteins.</text>
</comment>
<dbReference type="InterPro" id="IPR000421">
    <property type="entry name" value="FA58C"/>
</dbReference>
<evidence type="ECO:0000256" key="6">
    <source>
        <dbReference type="ARBA" id="ARBA00023295"/>
    </source>
</evidence>
<evidence type="ECO:0000256" key="2">
    <source>
        <dbReference type="ARBA" id="ARBA00007951"/>
    </source>
</evidence>
<feature type="chain" id="PRO_5046596041" description="alpha-L-fucosidase" evidence="7">
    <location>
        <begin position="22"/>
        <end position="590"/>
    </location>
</feature>
<organism evidence="10 11">
    <name type="scientific">Larkinella bovis</name>
    <dbReference type="NCBI Taxonomy" id="683041"/>
    <lineage>
        <taxon>Bacteria</taxon>
        <taxon>Pseudomonadati</taxon>
        <taxon>Bacteroidota</taxon>
        <taxon>Cytophagia</taxon>
        <taxon>Cytophagales</taxon>
        <taxon>Spirosomataceae</taxon>
        <taxon>Larkinella</taxon>
    </lineage>
</organism>
<sequence length="590" mass="66510">MNAKPLLLALFFLLLVISARAQKALPQSQRLHWWQHDRFGMFIHWGPATLTGQEISWSREEYGKSRYDSLHLRFNPTQFNPKEWVRQAKAGGLKYVVLTAKHHDGFCLWNTQTTSYNIMSSPFGRDVCKELADAVHEAGLQLGWYFSPGDWKDPDCRNPDAEKNRAFENRMLQQLTELLTNYGKISLLWIDYDAYPCPTHPKNVYELAHRLQPGIILNNRLEAFNPDESHSQPGRYGDYVTPEGFVAGYGNVPWETCTNMGHQWAWRFNDTPRPLKEVVHTLLRCVGGNGNLLLNVGPDSLGQIPPLFTSRLQEVGEWIRPRAEAIYGTQGGPYTPTPDYVCTQRGNRVFLHWLAGPTRELRLPALPATIKKAKLLNGPPVPFSQANDQLRLVVPASAHDSIATIVELTLDRPASQLAPILPFSQTGSLAYGQKPAASSAVGEFLHGAGAAFDDNKATYWKLGRRPDANFDASYGKSLYFRSKEVLAMFEDTGWLEIDLGKPQLVGQIVIHEFQRKNRPGLHAQIDRFSVQYQKGSKWLPIATGQQIGDEWRKEIAPVTAQRFRLVILESKGGIGVSEFQLFPPKNQTAN</sequence>
<dbReference type="Gene3D" id="3.20.20.80">
    <property type="entry name" value="Glycosidases"/>
    <property type="match status" value="1"/>
</dbReference>
<comment type="similarity">
    <text evidence="2">Belongs to the glycosyl hydrolase 29 family.</text>
</comment>
<dbReference type="Pfam" id="PF01120">
    <property type="entry name" value="Alpha_L_fucos"/>
    <property type="match status" value="1"/>
</dbReference>
<feature type="domain" description="F5/8 type C" evidence="8">
    <location>
        <begin position="437"/>
        <end position="573"/>
    </location>
</feature>
<evidence type="ECO:0000259" key="8">
    <source>
        <dbReference type="Pfam" id="PF00754"/>
    </source>
</evidence>
<gene>
    <name evidence="10" type="ORF">ACFPMF_21640</name>
</gene>
<keyword evidence="6" id="KW-0326">Glycosidase</keyword>
<dbReference type="InterPro" id="IPR017853">
    <property type="entry name" value="GH"/>
</dbReference>
<keyword evidence="5" id="KW-0378">Hydrolase</keyword>
<dbReference type="PANTHER" id="PTHR10030:SF37">
    <property type="entry name" value="ALPHA-L-FUCOSIDASE-RELATED"/>
    <property type="match status" value="1"/>
</dbReference>
<name>A0ABW0IID9_9BACT</name>
<feature type="domain" description="Glycoside hydrolase family 29 N-terminal" evidence="9">
    <location>
        <begin position="26"/>
        <end position="320"/>
    </location>
</feature>
<evidence type="ECO:0000313" key="10">
    <source>
        <dbReference type="EMBL" id="MFC5411942.1"/>
    </source>
</evidence>
<dbReference type="InterPro" id="IPR016286">
    <property type="entry name" value="FUC_metazoa-typ"/>
</dbReference>
<evidence type="ECO:0000256" key="7">
    <source>
        <dbReference type="SAM" id="SignalP"/>
    </source>
</evidence>
<dbReference type="EMBL" id="JBHSMA010000009">
    <property type="protein sequence ID" value="MFC5411942.1"/>
    <property type="molecule type" value="Genomic_DNA"/>
</dbReference>